<feature type="domain" description="Galactose oxidase-like Early set" evidence="4">
    <location>
        <begin position="666"/>
        <end position="763"/>
    </location>
</feature>
<evidence type="ECO:0000256" key="2">
    <source>
        <dbReference type="SAM" id="MobiDB-lite"/>
    </source>
</evidence>
<accession>A0A250XAJ7</accession>
<sequence length="768" mass="83677">MYHTKGSSSSVLPQIMRISSGLNPACDRNRNRHLHLSQFLTTLAILSLHLTIADGITPPIFSANWSPPSTRHLPSPNVKKHMPPPKSRATSPHGTYQARHPPPHRTSPPTMVKDNNLPPSNMYASPSPHNVPPSPHHSSPSPKQNHHMPRPKHKLPPPHITPTPPPVPFPSPPSPPLPSPPFPSPPQPRPPTPSPPAESPTPQTASAGPPPSQTASNGPPPSQTASAGQINTTAAVDYVPEGSLFEILPQKSEVVAVHLVHLPGTDSYFYMERPSGYHPDGSHNIAGSFDLVTRVWTHLDSPDSLFCAGHTLLSNGSVVIVGGHIANAGWPAGIQHIRTYTPGESSLTLMTTMRYPRWYATATLLPDQQVLIMGGTQGVGAGTANNPYYEIWDPQNPDTTVEFPVNPTYLTDVKQNYYPFNYVLPSGDIFNYCSRIGWIMDPMTGTYKVPLPGRPLSAVSPSTVYVTQYPYTGTSVMLPLLPENNYSTVDIMIMGGQNVLANSNLNLTACSESLRISITMPGVKKPSYDLNGGWVQEFMGSPRVMPDSILLPNGVVILMSGTMEGLAGDSVSGGGSKAYYPNFFAEMYDPYAQVGQRWTTLSRSQIPRQYHSTALLTTNGTILVAGCDRCAQVSTNMTYSPAPVKAEYRQEIFYPPFWYDFQNKAVIQGIFPQIVGYGEQFTVKFTGLMTPNVQVTSAVLVAPGSVTHCFNTNQRVIKLEMYVDPYSNTVTLTTPPSPNIAPPQAYMVFLLNGYTYSKAEWITLMLGL</sequence>
<dbReference type="InterPro" id="IPR011043">
    <property type="entry name" value="Gal_Oxase/kelch_b-propeller"/>
</dbReference>
<evidence type="ECO:0000313" key="5">
    <source>
        <dbReference type="EMBL" id="GAX79882.1"/>
    </source>
</evidence>
<dbReference type="Pfam" id="PF07250">
    <property type="entry name" value="Glyoxal_oxid_N"/>
    <property type="match status" value="1"/>
</dbReference>
<organism evidence="5 6">
    <name type="scientific">Chlamydomonas eustigma</name>
    <dbReference type="NCBI Taxonomy" id="1157962"/>
    <lineage>
        <taxon>Eukaryota</taxon>
        <taxon>Viridiplantae</taxon>
        <taxon>Chlorophyta</taxon>
        <taxon>core chlorophytes</taxon>
        <taxon>Chlorophyceae</taxon>
        <taxon>CS clade</taxon>
        <taxon>Chlamydomonadales</taxon>
        <taxon>Chlamydomonadaceae</taxon>
        <taxon>Chlamydomonas</taxon>
    </lineage>
</organism>
<dbReference type="EMBL" id="BEGY01000046">
    <property type="protein sequence ID" value="GAX79882.1"/>
    <property type="molecule type" value="Genomic_DNA"/>
</dbReference>
<keyword evidence="1" id="KW-0732">Signal</keyword>
<dbReference type="Gene3D" id="2.60.40.10">
    <property type="entry name" value="Immunoglobulins"/>
    <property type="match status" value="1"/>
</dbReference>
<dbReference type="Gene3D" id="2.130.10.80">
    <property type="entry name" value="Galactose oxidase/kelch, beta-propeller"/>
    <property type="match status" value="1"/>
</dbReference>
<dbReference type="AlphaFoldDB" id="A0A250XAJ7"/>
<reference evidence="5 6" key="1">
    <citation type="submission" date="2017-08" db="EMBL/GenBank/DDBJ databases">
        <title>Acidophilic green algal genome provides insights into adaptation to an acidic environment.</title>
        <authorList>
            <person name="Hirooka S."/>
            <person name="Hirose Y."/>
            <person name="Kanesaki Y."/>
            <person name="Higuchi S."/>
            <person name="Fujiwara T."/>
            <person name="Onuma R."/>
            <person name="Era A."/>
            <person name="Ohbayashi R."/>
            <person name="Uzuka A."/>
            <person name="Nozaki H."/>
            <person name="Yoshikawa H."/>
            <person name="Miyagishima S.Y."/>
        </authorList>
    </citation>
    <scope>NUCLEOTIDE SEQUENCE [LARGE SCALE GENOMIC DNA]</scope>
    <source>
        <strain evidence="5 6">NIES-2499</strain>
    </source>
</reference>
<feature type="compositionally biased region" description="Pro residues" evidence="2">
    <location>
        <begin position="157"/>
        <end position="199"/>
    </location>
</feature>
<evidence type="ECO:0000313" key="6">
    <source>
        <dbReference type="Proteomes" id="UP000232323"/>
    </source>
</evidence>
<evidence type="ECO:0008006" key="7">
    <source>
        <dbReference type="Google" id="ProtNLM"/>
    </source>
</evidence>
<proteinExistence type="predicted"/>
<evidence type="ECO:0000259" key="3">
    <source>
        <dbReference type="Pfam" id="PF07250"/>
    </source>
</evidence>
<feature type="compositionally biased region" description="Pro residues" evidence="2">
    <location>
        <begin position="208"/>
        <end position="222"/>
    </location>
</feature>
<dbReference type="PANTHER" id="PTHR32208:SF21">
    <property type="entry name" value="LOW QUALITY PROTEIN: ALDEHYDE OXIDASE GLOX-LIKE"/>
    <property type="match status" value="1"/>
</dbReference>
<comment type="caution">
    <text evidence="5">The sequence shown here is derived from an EMBL/GenBank/DDBJ whole genome shotgun (WGS) entry which is preliminary data.</text>
</comment>
<dbReference type="SUPFAM" id="SSF50965">
    <property type="entry name" value="Galactose oxidase, central domain"/>
    <property type="match status" value="1"/>
</dbReference>
<evidence type="ECO:0000256" key="1">
    <source>
        <dbReference type="ARBA" id="ARBA00022729"/>
    </source>
</evidence>
<gene>
    <name evidence="5" type="ORF">CEUSTIGMA_g7322.t1</name>
</gene>
<dbReference type="Proteomes" id="UP000232323">
    <property type="component" value="Unassembled WGS sequence"/>
</dbReference>
<feature type="domain" description="Glyoxal oxidase N-terminal" evidence="3">
    <location>
        <begin position="305"/>
        <end position="656"/>
    </location>
</feature>
<dbReference type="SUPFAM" id="SSF81296">
    <property type="entry name" value="E set domains"/>
    <property type="match status" value="1"/>
</dbReference>
<feature type="region of interest" description="Disordered" evidence="2">
    <location>
        <begin position="60"/>
        <end position="228"/>
    </location>
</feature>
<dbReference type="InterPro" id="IPR014756">
    <property type="entry name" value="Ig_E-set"/>
</dbReference>
<dbReference type="OrthoDB" id="2019572at2759"/>
<dbReference type="InterPro" id="IPR037293">
    <property type="entry name" value="Gal_Oxidase_central_sf"/>
</dbReference>
<feature type="compositionally biased region" description="Basic residues" evidence="2">
    <location>
        <begin position="144"/>
        <end position="156"/>
    </location>
</feature>
<dbReference type="PANTHER" id="PTHR32208">
    <property type="entry name" value="SECRETED PROTEIN-RELATED"/>
    <property type="match status" value="1"/>
</dbReference>
<dbReference type="InterPro" id="IPR015202">
    <property type="entry name" value="GO-like_E_set"/>
</dbReference>
<dbReference type="CDD" id="cd02851">
    <property type="entry name" value="E_set_GO_C"/>
    <property type="match status" value="1"/>
</dbReference>
<evidence type="ECO:0000259" key="4">
    <source>
        <dbReference type="Pfam" id="PF09118"/>
    </source>
</evidence>
<name>A0A250XAJ7_9CHLO</name>
<keyword evidence="6" id="KW-1185">Reference proteome</keyword>
<dbReference type="InterPro" id="IPR013783">
    <property type="entry name" value="Ig-like_fold"/>
</dbReference>
<dbReference type="InterPro" id="IPR009880">
    <property type="entry name" value="Glyoxal_oxidase_N"/>
</dbReference>
<dbReference type="STRING" id="1157962.A0A250XAJ7"/>
<protein>
    <recommendedName>
        <fullName evidence="7">Galactose oxidase-like Early set domain-containing protein</fullName>
    </recommendedName>
</protein>
<dbReference type="Pfam" id="PF09118">
    <property type="entry name" value="GO-like_E_set"/>
    <property type="match status" value="1"/>
</dbReference>